<dbReference type="HAMAP" id="MF_00376">
    <property type="entry name" value="Dephospho_CoA_kinase"/>
    <property type="match status" value="1"/>
</dbReference>
<gene>
    <name evidence="5" type="primary">coaE</name>
    <name evidence="7" type="ordered locus">Oter_3081</name>
</gene>
<dbReference type="InterPro" id="IPR001977">
    <property type="entry name" value="Depp_CoAkinase"/>
</dbReference>
<organism evidence="7 8">
    <name type="scientific">Opitutus terrae (strain DSM 11246 / JCM 15787 / PB90-1)</name>
    <dbReference type="NCBI Taxonomy" id="452637"/>
    <lineage>
        <taxon>Bacteria</taxon>
        <taxon>Pseudomonadati</taxon>
        <taxon>Verrucomicrobiota</taxon>
        <taxon>Opitutia</taxon>
        <taxon>Opitutales</taxon>
        <taxon>Opitutaceae</taxon>
        <taxon>Opitutus</taxon>
    </lineage>
</organism>
<dbReference type="EMBL" id="CP001032">
    <property type="protein sequence ID" value="ACB76361.1"/>
    <property type="molecule type" value="Genomic_DNA"/>
</dbReference>
<sequence>MILGITGGIGCGKSTAAAGFERHGFRRLDSDALVRERVLVSAEAKAALQQRYGAEVFAPDGGVDRARVAARVFADAAELRWWEEFVHPRVYQLWREAFAAAPAVAWAVEVPLLFEQQLENWFDFTICVASAPAQQLARLEQRGLPRALAEQRISKQLPLAHKIELADFVLWNDGAPEFLADQITRLVETLRIAR</sequence>
<evidence type="ECO:0000256" key="6">
    <source>
        <dbReference type="NCBIfam" id="TIGR00152"/>
    </source>
</evidence>
<keyword evidence="4 5" id="KW-0173">Coenzyme A biosynthesis</keyword>
<dbReference type="KEGG" id="ote:Oter_3081"/>
<evidence type="ECO:0000256" key="1">
    <source>
        <dbReference type="ARBA" id="ARBA00009018"/>
    </source>
</evidence>
<keyword evidence="8" id="KW-1185">Reference proteome</keyword>
<evidence type="ECO:0000256" key="3">
    <source>
        <dbReference type="ARBA" id="ARBA00022840"/>
    </source>
</evidence>
<comment type="similarity">
    <text evidence="1 5">Belongs to the CoaE family.</text>
</comment>
<dbReference type="Gene3D" id="3.40.50.300">
    <property type="entry name" value="P-loop containing nucleotide triphosphate hydrolases"/>
    <property type="match status" value="1"/>
</dbReference>
<dbReference type="Proteomes" id="UP000007013">
    <property type="component" value="Chromosome"/>
</dbReference>
<dbReference type="OrthoDB" id="9812943at2"/>
<dbReference type="PANTHER" id="PTHR10695">
    <property type="entry name" value="DEPHOSPHO-COA KINASE-RELATED"/>
    <property type="match status" value="1"/>
</dbReference>
<comment type="pathway">
    <text evidence="5">Cofactor biosynthesis; coenzyme A biosynthesis; CoA from (R)-pantothenate: step 5/5.</text>
</comment>
<dbReference type="UniPathway" id="UPA00241">
    <property type="reaction ID" value="UER00356"/>
</dbReference>
<dbReference type="STRING" id="452637.Oter_3081"/>
<dbReference type="AlphaFoldDB" id="B1ZZF8"/>
<dbReference type="GO" id="GO:0015937">
    <property type="term" value="P:coenzyme A biosynthetic process"/>
    <property type="evidence" value="ECO:0007669"/>
    <property type="project" value="UniProtKB-UniRule"/>
</dbReference>
<evidence type="ECO:0000313" key="7">
    <source>
        <dbReference type="EMBL" id="ACB76361.1"/>
    </source>
</evidence>
<keyword evidence="5 7" id="KW-0418">Kinase</keyword>
<dbReference type="NCBIfam" id="TIGR00152">
    <property type="entry name" value="dephospho-CoA kinase"/>
    <property type="match status" value="1"/>
</dbReference>
<dbReference type="RefSeq" id="WP_012375890.1">
    <property type="nucleotide sequence ID" value="NC_010571.1"/>
</dbReference>
<evidence type="ECO:0000313" key="8">
    <source>
        <dbReference type="Proteomes" id="UP000007013"/>
    </source>
</evidence>
<name>B1ZZF8_OPITP</name>
<evidence type="ECO:0000256" key="2">
    <source>
        <dbReference type="ARBA" id="ARBA00022741"/>
    </source>
</evidence>
<comment type="subcellular location">
    <subcellularLocation>
        <location evidence="5">Cytoplasm</location>
    </subcellularLocation>
</comment>
<keyword evidence="2 5" id="KW-0547">Nucleotide-binding</keyword>
<dbReference type="GO" id="GO:0005737">
    <property type="term" value="C:cytoplasm"/>
    <property type="evidence" value="ECO:0007669"/>
    <property type="project" value="UniProtKB-SubCell"/>
</dbReference>
<accession>B1ZZF8</accession>
<keyword evidence="5" id="KW-0963">Cytoplasm</keyword>
<comment type="catalytic activity">
    <reaction evidence="5">
        <text>3'-dephospho-CoA + ATP = ADP + CoA + H(+)</text>
        <dbReference type="Rhea" id="RHEA:18245"/>
        <dbReference type="ChEBI" id="CHEBI:15378"/>
        <dbReference type="ChEBI" id="CHEBI:30616"/>
        <dbReference type="ChEBI" id="CHEBI:57287"/>
        <dbReference type="ChEBI" id="CHEBI:57328"/>
        <dbReference type="ChEBI" id="CHEBI:456216"/>
        <dbReference type="EC" id="2.7.1.24"/>
    </reaction>
</comment>
<dbReference type="InterPro" id="IPR027417">
    <property type="entry name" value="P-loop_NTPase"/>
</dbReference>
<dbReference type="HOGENOM" id="CLU_057180_0_0_0"/>
<dbReference type="EC" id="2.7.1.24" evidence="5 6"/>
<dbReference type="Pfam" id="PF01121">
    <property type="entry name" value="CoaE"/>
    <property type="match status" value="1"/>
</dbReference>
<dbReference type="GO" id="GO:0005524">
    <property type="term" value="F:ATP binding"/>
    <property type="evidence" value="ECO:0007669"/>
    <property type="project" value="UniProtKB-UniRule"/>
</dbReference>
<protein>
    <recommendedName>
        <fullName evidence="5 6">Dephospho-CoA kinase</fullName>
        <ecNumber evidence="5 6">2.7.1.24</ecNumber>
    </recommendedName>
    <alternativeName>
        <fullName evidence="5">Dephosphocoenzyme A kinase</fullName>
    </alternativeName>
</protein>
<feature type="binding site" evidence="5">
    <location>
        <begin position="10"/>
        <end position="15"/>
    </location>
    <ligand>
        <name>ATP</name>
        <dbReference type="ChEBI" id="CHEBI:30616"/>
    </ligand>
</feature>
<dbReference type="eggNOG" id="COG0237">
    <property type="taxonomic scope" value="Bacteria"/>
</dbReference>
<reference evidence="7 8" key="1">
    <citation type="journal article" date="2011" name="J. Bacteriol.">
        <title>Genome sequence of the verrucomicrobium Opitutus terrae PB90-1, an abundant inhabitant of rice paddy soil ecosystems.</title>
        <authorList>
            <person name="van Passel M.W."/>
            <person name="Kant R."/>
            <person name="Palva A."/>
            <person name="Copeland A."/>
            <person name="Lucas S."/>
            <person name="Lapidus A."/>
            <person name="Glavina del Rio T."/>
            <person name="Pitluck S."/>
            <person name="Goltsman E."/>
            <person name="Clum A."/>
            <person name="Sun H."/>
            <person name="Schmutz J."/>
            <person name="Larimer F.W."/>
            <person name="Land M.L."/>
            <person name="Hauser L."/>
            <person name="Kyrpides N."/>
            <person name="Mikhailova N."/>
            <person name="Richardson P.P."/>
            <person name="Janssen P.H."/>
            <person name="de Vos W.M."/>
            <person name="Smidt H."/>
        </authorList>
    </citation>
    <scope>NUCLEOTIDE SEQUENCE [LARGE SCALE GENOMIC DNA]</scope>
    <source>
        <strain evidence="8">DSM 11246 / JCM 15787 / PB90-1</strain>
    </source>
</reference>
<dbReference type="CDD" id="cd02022">
    <property type="entry name" value="DPCK"/>
    <property type="match status" value="1"/>
</dbReference>
<proteinExistence type="inferred from homology"/>
<keyword evidence="3 5" id="KW-0067">ATP-binding</keyword>
<evidence type="ECO:0000256" key="4">
    <source>
        <dbReference type="ARBA" id="ARBA00022993"/>
    </source>
</evidence>
<dbReference type="SUPFAM" id="SSF52540">
    <property type="entry name" value="P-loop containing nucleoside triphosphate hydrolases"/>
    <property type="match status" value="1"/>
</dbReference>
<dbReference type="PANTHER" id="PTHR10695:SF46">
    <property type="entry name" value="BIFUNCTIONAL COENZYME A SYNTHASE-RELATED"/>
    <property type="match status" value="1"/>
</dbReference>
<comment type="function">
    <text evidence="5">Catalyzes the phosphorylation of the 3'-hydroxyl group of dephosphocoenzyme A to form coenzyme A.</text>
</comment>
<keyword evidence="5 7" id="KW-0808">Transferase</keyword>
<evidence type="ECO:0000256" key="5">
    <source>
        <dbReference type="HAMAP-Rule" id="MF_00376"/>
    </source>
</evidence>
<dbReference type="GO" id="GO:0004140">
    <property type="term" value="F:dephospho-CoA kinase activity"/>
    <property type="evidence" value="ECO:0007669"/>
    <property type="project" value="UniProtKB-UniRule"/>
</dbReference>
<dbReference type="PROSITE" id="PS51219">
    <property type="entry name" value="DPCK"/>
    <property type="match status" value="1"/>
</dbReference>